<name>A0A0E9W9B6_ANGAN</name>
<evidence type="ECO:0000256" key="1">
    <source>
        <dbReference type="SAM" id="Phobius"/>
    </source>
</evidence>
<keyword evidence="1" id="KW-0472">Membrane</keyword>
<reference evidence="2" key="1">
    <citation type="submission" date="2014-11" db="EMBL/GenBank/DDBJ databases">
        <authorList>
            <person name="Amaro Gonzalez C."/>
        </authorList>
    </citation>
    <scope>NUCLEOTIDE SEQUENCE</scope>
</reference>
<dbReference type="AlphaFoldDB" id="A0A0E9W9B6"/>
<reference evidence="2" key="2">
    <citation type="journal article" date="2015" name="Fish Shellfish Immunol.">
        <title>Early steps in the European eel (Anguilla anguilla)-Vibrio vulnificus interaction in the gills: Role of the RtxA13 toxin.</title>
        <authorList>
            <person name="Callol A."/>
            <person name="Pajuelo D."/>
            <person name="Ebbesson L."/>
            <person name="Teles M."/>
            <person name="MacKenzie S."/>
            <person name="Amaro C."/>
        </authorList>
    </citation>
    <scope>NUCLEOTIDE SEQUENCE</scope>
</reference>
<evidence type="ECO:0000313" key="2">
    <source>
        <dbReference type="EMBL" id="JAH86083.1"/>
    </source>
</evidence>
<accession>A0A0E9W9B6</accession>
<keyword evidence="1" id="KW-1133">Transmembrane helix</keyword>
<sequence length="44" mass="5057">MPYICKLLAVFCYYPLVICCLCIFLCVCLQPYCFTCPLPLVIIC</sequence>
<keyword evidence="1" id="KW-0812">Transmembrane</keyword>
<proteinExistence type="predicted"/>
<protein>
    <submittedName>
        <fullName evidence="2">Uncharacterized protein</fullName>
    </submittedName>
</protein>
<feature type="transmembrane region" description="Helical" evidence="1">
    <location>
        <begin position="7"/>
        <end position="32"/>
    </location>
</feature>
<organism evidence="2">
    <name type="scientific">Anguilla anguilla</name>
    <name type="common">European freshwater eel</name>
    <name type="synonym">Muraena anguilla</name>
    <dbReference type="NCBI Taxonomy" id="7936"/>
    <lineage>
        <taxon>Eukaryota</taxon>
        <taxon>Metazoa</taxon>
        <taxon>Chordata</taxon>
        <taxon>Craniata</taxon>
        <taxon>Vertebrata</taxon>
        <taxon>Euteleostomi</taxon>
        <taxon>Actinopterygii</taxon>
        <taxon>Neopterygii</taxon>
        <taxon>Teleostei</taxon>
        <taxon>Anguilliformes</taxon>
        <taxon>Anguillidae</taxon>
        <taxon>Anguilla</taxon>
    </lineage>
</organism>
<dbReference type="EMBL" id="GBXM01022494">
    <property type="protein sequence ID" value="JAH86083.1"/>
    <property type="molecule type" value="Transcribed_RNA"/>
</dbReference>